<dbReference type="Proteomes" id="UP001500713">
    <property type="component" value="Unassembled WGS sequence"/>
</dbReference>
<feature type="transmembrane region" description="Helical" evidence="1">
    <location>
        <begin position="20"/>
        <end position="40"/>
    </location>
</feature>
<feature type="transmembrane region" description="Helical" evidence="1">
    <location>
        <begin position="108"/>
        <end position="124"/>
    </location>
</feature>
<evidence type="ECO:0000256" key="1">
    <source>
        <dbReference type="SAM" id="Phobius"/>
    </source>
</evidence>
<evidence type="ECO:0000259" key="2">
    <source>
        <dbReference type="PROSITE" id="PS50930"/>
    </source>
</evidence>
<accession>A0ABP3K8C0</accession>
<organism evidence="3 4">
    <name type="scientific">Parasphingorhabdus litoris</name>
    <dbReference type="NCBI Taxonomy" id="394733"/>
    <lineage>
        <taxon>Bacteria</taxon>
        <taxon>Pseudomonadati</taxon>
        <taxon>Pseudomonadota</taxon>
        <taxon>Alphaproteobacteria</taxon>
        <taxon>Sphingomonadales</taxon>
        <taxon>Sphingomonadaceae</taxon>
        <taxon>Parasphingorhabdus</taxon>
    </lineage>
</organism>
<feature type="transmembrane region" description="Helical" evidence="1">
    <location>
        <begin position="74"/>
        <end position="96"/>
    </location>
</feature>
<dbReference type="EMBL" id="BAAAEM010000002">
    <property type="protein sequence ID" value="GAA0473698.1"/>
    <property type="molecule type" value="Genomic_DNA"/>
</dbReference>
<dbReference type="InterPro" id="IPR046947">
    <property type="entry name" value="LytR-like"/>
</dbReference>
<gene>
    <name evidence="3" type="ORF">GCM10009096_13840</name>
</gene>
<protein>
    <recommendedName>
        <fullName evidence="2">HTH LytTR-type domain-containing protein</fullName>
    </recommendedName>
</protein>
<sequence>MLSDSLDRIFIRPLTASQVLLIAVALTLASSVYCVIYTTLAGRGEPLIEGIIWAGLNIVPWLICFEVAKRLSSWPVQLGIIVIVAVGMSSLDTLIYDSTIMFELTRRLPGAAIIGGMLILSWILKRLASDHAVAKKLVSTNELPLLVDQIGWVVAAGNYVELHGSGPPILHRMSISAMEELLAAHDFVRIHRSVLVRRQNIQGLTGNILTLDNGQTFKIGNRYRWALQ</sequence>
<name>A0ABP3K8C0_9SPHN</name>
<dbReference type="SMART" id="SM00850">
    <property type="entry name" value="LytTR"/>
    <property type="match status" value="1"/>
</dbReference>
<comment type="caution">
    <text evidence="3">The sequence shown here is derived from an EMBL/GenBank/DDBJ whole genome shotgun (WGS) entry which is preliminary data.</text>
</comment>
<dbReference type="PANTHER" id="PTHR37299">
    <property type="entry name" value="TRANSCRIPTIONAL REGULATOR-RELATED"/>
    <property type="match status" value="1"/>
</dbReference>
<dbReference type="PANTHER" id="PTHR37299:SF1">
    <property type="entry name" value="STAGE 0 SPORULATION PROTEIN A HOMOLOG"/>
    <property type="match status" value="1"/>
</dbReference>
<keyword evidence="1" id="KW-0472">Membrane</keyword>
<keyword evidence="1" id="KW-1133">Transmembrane helix</keyword>
<keyword evidence="4" id="KW-1185">Reference proteome</keyword>
<keyword evidence="1" id="KW-0812">Transmembrane</keyword>
<proteinExistence type="predicted"/>
<dbReference type="Gene3D" id="2.40.50.1020">
    <property type="entry name" value="LytTr DNA-binding domain"/>
    <property type="match status" value="1"/>
</dbReference>
<evidence type="ECO:0000313" key="3">
    <source>
        <dbReference type="EMBL" id="GAA0473698.1"/>
    </source>
</evidence>
<dbReference type="Pfam" id="PF04397">
    <property type="entry name" value="LytTR"/>
    <property type="match status" value="1"/>
</dbReference>
<evidence type="ECO:0000313" key="4">
    <source>
        <dbReference type="Proteomes" id="UP001500713"/>
    </source>
</evidence>
<reference evidence="4" key="1">
    <citation type="journal article" date="2019" name="Int. J. Syst. Evol. Microbiol.">
        <title>The Global Catalogue of Microorganisms (GCM) 10K type strain sequencing project: providing services to taxonomists for standard genome sequencing and annotation.</title>
        <authorList>
            <consortium name="The Broad Institute Genomics Platform"/>
            <consortium name="The Broad Institute Genome Sequencing Center for Infectious Disease"/>
            <person name="Wu L."/>
            <person name="Ma J."/>
        </authorList>
    </citation>
    <scope>NUCLEOTIDE SEQUENCE [LARGE SCALE GENOMIC DNA]</scope>
    <source>
        <strain evidence="4">JCM 14162</strain>
    </source>
</reference>
<feature type="transmembrane region" description="Helical" evidence="1">
    <location>
        <begin position="47"/>
        <end position="68"/>
    </location>
</feature>
<dbReference type="PROSITE" id="PS50930">
    <property type="entry name" value="HTH_LYTTR"/>
    <property type="match status" value="1"/>
</dbReference>
<feature type="domain" description="HTH LytTR-type" evidence="2">
    <location>
        <begin position="144"/>
        <end position="228"/>
    </location>
</feature>
<dbReference type="InterPro" id="IPR007492">
    <property type="entry name" value="LytTR_DNA-bd_dom"/>
</dbReference>